<dbReference type="AlphaFoldDB" id="A0A7W6IDJ0"/>
<dbReference type="PANTHER" id="PTHR43462:SF1">
    <property type="entry name" value="ALANYL-TRNA EDITING PROTEIN AARSD1"/>
    <property type="match status" value="1"/>
</dbReference>
<dbReference type="Proteomes" id="UP000519439">
    <property type="component" value="Unassembled WGS sequence"/>
</dbReference>
<dbReference type="Pfam" id="PF07973">
    <property type="entry name" value="tRNA_SAD"/>
    <property type="match status" value="1"/>
</dbReference>
<dbReference type="GO" id="GO:0046872">
    <property type="term" value="F:metal ion binding"/>
    <property type="evidence" value="ECO:0007669"/>
    <property type="project" value="UniProtKB-KW"/>
</dbReference>
<reference evidence="6 7" key="1">
    <citation type="submission" date="2020-08" db="EMBL/GenBank/DDBJ databases">
        <title>Genomic Encyclopedia of Type Strains, Phase IV (KMG-IV): sequencing the most valuable type-strain genomes for metagenomic binning, comparative biology and taxonomic classification.</title>
        <authorList>
            <person name="Goeker M."/>
        </authorList>
    </citation>
    <scope>NUCLEOTIDE SEQUENCE [LARGE SCALE GENOMIC DNA]</scope>
    <source>
        <strain evidence="6 7">DSM 15743</strain>
    </source>
</reference>
<dbReference type="Gene3D" id="2.40.30.130">
    <property type="match status" value="1"/>
</dbReference>
<dbReference type="InterPro" id="IPR051335">
    <property type="entry name" value="Alanyl-tRNA_Editing_Enzymes"/>
</dbReference>
<dbReference type="SMART" id="SM00863">
    <property type="entry name" value="tRNA_SAD"/>
    <property type="match status" value="1"/>
</dbReference>
<dbReference type="InterPro" id="IPR012947">
    <property type="entry name" value="tRNA_SAD"/>
</dbReference>
<dbReference type="PANTHER" id="PTHR43462">
    <property type="entry name" value="ALANYL-TRNA EDITING PROTEIN"/>
    <property type="match status" value="1"/>
</dbReference>
<keyword evidence="6" id="KW-0378">Hydrolase</keyword>
<keyword evidence="4" id="KW-0862">Zinc</keyword>
<evidence type="ECO:0000259" key="5">
    <source>
        <dbReference type="PROSITE" id="PS50860"/>
    </source>
</evidence>
<dbReference type="Gene3D" id="3.30.980.10">
    <property type="entry name" value="Threonyl-trna Synthetase, Chain A, domain 2"/>
    <property type="match status" value="1"/>
</dbReference>
<evidence type="ECO:0000313" key="6">
    <source>
        <dbReference type="EMBL" id="MBB4039502.1"/>
    </source>
</evidence>
<dbReference type="EC" id="3.1.1.-" evidence="6"/>
<dbReference type="SUPFAM" id="SSF50447">
    <property type="entry name" value="Translation proteins"/>
    <property type="match status" value="1"/>
</dbReference>
<keyword evidence="3" id="KW-0479">Metal-binding</keyword>
<protein>
    <submittedName>
        <fullName evidence="6">Misacylated tRNA(Ala) deacylase</fullName>
        <ecNumber evidence="6">3.1.1.-</ecNumber>
    </submittedName>
</protein>
<dbReference type="GO" id="GO:0004813">
    <property type="term" value="F:alanine-tRNA ligase activity"/>
    <property type="evidence" value="ECO:0007669"/>
    <property type="project" value="InterPro"/>
</dbReference>
<dbReference type="SUPFAM" id="SSF55186">
    <property type="entry name" value="ThrRS/AlaRS common domain"/>
    <property type="match status" value="1"/>
</dbReference>
<dbReference type="InterPro" id="IPR018163">
    <property type="entry name" value="Thr/Ala-tRNA-synth_IIc_edit"/>
</dbReference>
<dbReference type="GO" id="GO:0003676">
    <property type="term" value="F:nucleic acid binding"/>
    <property type="evidence" value="ECO:0007669"/>
    <property type="project" value="InterPro"/>
</dbReference>
<dbReference type="InterPro" id="IPR009000">
    <property type="entry name" value="Transl_B-barrel_sf"/>
</dbReference>
<dbReference type="GO" id="GO:0005524">
    <property type="term" value="F:ATP binding"/>
    <property type="evidence" value="ECO:0007669"/>
    <property type="project" value="InterPro"/>
</dbReference>
<dbReference type="InterPro" id="IPR018165">
    <property type="entry name" value="Ala-tRNA-synth_IIc_core"/>
</dbReference>
<evidence type="ECO:0000256" key="3">
    <source>
        <dbReference type="ARBA" id="ARBA00022723"/>
    </source>
</evidence>
<feature type="domain" description="Alanyl-transfer RNA synthetases family profile" evidence="5">
    <location>
        <begin position="1"/>
        <end position="240"/>
    </location>
</feature>
<dbReference type="PROSITE" id="PS50860">
    <property type="entry name" value="AA_TRNA_LIGASE_II_ALA"/>
    <property type="match status" value="1"/>
</dbReference>
<keyword evidence="7" id="KW-1185">Reference proteome</keyword>
<comment type="subcellular location">
    <subcellularLocation>
        <location evidence="2">Cytoplasm</location>
    </subcellularLocation>
</comment>
<evidence type="ECO:0000256" key="2">
    <source>
        <dbReference type="ARBA" id="ARBA00004496"/>
    </source>
</evidence>
<dbReference type="RefSeq" id="WP_027317455.1">
    <property type="nucleotide sequence ID" value="NZ_JACIDC010000003.1"/>
</dbReference>
<gene>
    <name evidence="6" type="ORF">GGR34_001144</name>
</gene>
<dbReference type="EMBL" id="JACIDC010000003">
    <property type="protein sequence ID" value="MBB4039502.1"/>
    <property type="molecule type" value="Genomic_DNA"/>
</dbReference>
<dbReference type="GO" id="GO:0002161">
    <property type="term" value="F:aminoacyl-tRNA deacylase activity"/>
    <property type="evidence" value="ECO:0007669"/>
    <property type="project" value="UniProtKB-ARBA"/>
</dbReference>
<comment type="cofactor">
    <cofactor evidence="1">
        <name>Zn(2+)</name>
        <dbReference type="ChEBI" id="CHEBI:29105"/>
    </cofactor>
</comment>
<proteinExistence type="predicted"/>
<evidence type="ECO:0000256" key="4">
    <source>
        <dbReference type="ARBA" id="ARBA00022833"/>
    </source>
</evidence>
<comment type="caution">
    <text evidence="6">The sequence shown here is derived from an EMBL/GenBank/DDBJ whole genome shotgun (WGS) entry which is preliminary data.</text>
</comment>
<sequence length="240" mass="25632">MRLLCQDHADLLELEAPVLDARPGAVLLAQSPVFPGGGGQLQDRAALAWAGGESAITAVRADGRGLWHEFDSDDEIAGTVRVAVDPAFRKLMCELHTLAHIANSIVFREFGGALLTGAQLSADGTFRVDFDLPGADADRLRVLDGPINDVIRQDLPVGAFFMPWDEAAATPGLFRSKAVSPPRGADGHVRIVEIAGLDRQGCGGTHLASTGQARPVKILKVDNKGRQNRRIKVGFTEGWV</sequence>
<evidence type="ECO:0000256" key="1">
    <source>
        <dbReference type="ARBA" id="ARBA00001947"/>
    </source>
</evidence>
<organism evidence="6 7">
    <name type="scientific">Microvirga flocculans</name>
    <dbReference type="NCBI Taxonomy" id="217168"/>
    <lineage>
        <taxon>Bacteria</taxon>
        <taxon>Pseudomonadati</taxon>
        <taxon>Pseudomonadota</taxon>
        <taxon>Alphaproteobacteria</taxon>
        <taxon>Hyphomicrobiales</taxon>
        <taxon>Methylobacteriaceae</taxon>
        <taxon>Microvirga</taxon>
    </lineage>
</organism>
<name>A0A7W6IDJ0_9HYPH</name>
<accession>A0A7W6IDJ0</accession>
<dbReference type="GO" id="GO:0006419">
    <property type="term" value="P:alanyl-tRNA aminoacylation"/>
    <property type="evidence" value="ECO:0007669"/>
    <property type="project" value="InterPro"/>
</dbReference>
<dbReference type="GO" id="GO:0005737">
    <property type="term" value="C:cytoplasm"/>
    <property type="evidence" value="ECO:0007669"/>
    <property type="project" value="UniProtKB-SubCell"/>
</dbReference>
<evidence type="ECO:0000313" key="7">
    <source>
        <dbReference type="Proteomes" id="UP000519439"/>
    </source>
</evidence>